<reference evidence="2" key="2">
    <citation type="journal article" date="2010" name="Nature">
        <title>Comparative genomics reveals mobile pathogenicity chromosomes in Fusarium.</title>
        <authorList>
            <person name="Ma L.J."/>
            <person name="van der Does H.C."/>
            <person name="Borkovich K.A."/>
            <person name="Coleman J.J."/>
            <person name="Daboussi M.J."/>
            <person name="Di Pietro A."/>
            <person name="Dufresne M."/>
            <person name="Freitag M."/>
            <person name="Grabherr M."/>
            <person name="Henrissat B."/>
            <person name="Houterman P.M."/>
            <person name="Kang S."/>
            <person name="Shim W.B."/>
            <person name="Woloshuk C."/>
            <person name="Xie X."/>
            <person name="Xu J.R."/>
            <person name="Antoniw J."/>
            <person name="Baker S.E."/>
            <person name="Bluhm B.H."/>
            <person name="Breakspear A."/>
            <person name="Brown D.W."/>
            <person name="Butchko R.A."/>
            <person name="Chapman S."/>
            <person name="Coulson R."/>
            <person name="Coutinho P.M."/>
            <person name="Danchin E.G."/>
            <person name="Diener A."/>
            <person name="Gale L.R."/>
            <person name="Gardiner D.M."/>
            <person name="Goff S."/>
            <person name="Hammond-Kosack K.E."/>
            <person name="Hilburn K."/>
            <person name="Hua-Van A."/>
            <person name="Jonkers W."/>
            <person name="Kazan K."/>
            <person name="Kodira C.D."/>
            <person name="Koehrsen M."/>
            <person name="Kumar L."/>
            <person name="Lee Y.H."/>
            <person name="Li L."/>
            <person name="Manners J.M."/>
            <person name="Miranda-Saavedra D."/>
            <person name="Mukherjee M."/>
            <person name="Park G."/>
            <person name="Park J."/>
            <person name="Park S.Y."/>
            <person name="Proctor R.H."/>
            <person name="Regev A."/>
            <person name="Ruiz-Roldan M.C."/>
            <person name="Sain D."/>
            <person name="Sakthikumar S."/>
            <person name="Sykes S."/>
            <person name="Schwartz D.C."/>
            <person name="Turgeon B.G."/>
            <person name="Wapinski I."/>
            <person name="Yoder O."/>
            <person name="Young S."/>
            <person name="Zeng Q."/>
            <person name="Zhou S."/>
            <person name="Galagan J."/>
            <person name="Cuomo C.A."/>
            <person name="Kistler H.C."/>
            <person name="Rep M."/>
        </authorList>
    </citation>
    <scope>NUCLEOTIDE SEQUENCE [LARGE SCALE GENOMIC DNA]</scope>
    <source>
        <strain evidence="2">4287</strain>
    </source>
</reference>
<sequence length="59" mass="6448">MSPLPSVAIDAIEVCVNPALWTPEAKQRNDKDHDVRRGPSSTGQVLFNTMTWAATGHET</sequence>
<proteinExistence type="predicted"/>
<dbReference type="GeneID" id="28958707"/>
<dbReference type="EMBL" id="DS231696">
    <property type="protein sequence ID" value="KNA95464.1"/>
    <property type="molecule type" value="Genomic_DNA"/>
</dbReference>
<accession>A0A0J9U8Z7</accession>
<dbReference type="VEuPathDB" id="FungiDB:FOXG_18001"/>
<evidence type="ECO:0000313" key="2">
    <source>
        <dbReference type="EMBL" id="KNA95464.1"/>
    </source>
</evidence>
<dbReference type="RefSeq" id="XP_018233510.1">
    <property type="nucleotide sequence ID" value="XM_018398030.1"/>
</dbReference>
<gene>
    <name evidence="2" type="ORF">FOXG_18001</name>
</gene>
<protein>
    <submittedName>
        <fullName evidence="2">Uncharacterized protein</fullName>
    </submittedName>
</protein>
<organism evidence="2 3">
    <name type="scientific">Fusarium oxysporum f. sp. lycopersici (strain 4287 / CBS 123668 / FGSC 9935 / NRRL 34936)</name>
    <name type="common">Fusarium vascular wilt of tomato</name>
    <dbReference type="NCBI Taxonomy" id="426428"/>
    <lineage>
        <taxon>Eukaryota</taxon>
        <taxon>Fungi</taxon>
        <taxon>Dikarya</taxon>
        <taxon>Ascomycota</taxon>
        <taxon>Pezizomycotina</taxon>
        <taxon>Sordariomycetes</taxon>
        <taxon>Hypocreomycetidae</taxon>
        <taxon>Hypocreales</taxon>
        <taxon>Nectriaceae</taxon>
        <taxon>Fusarium</taxon>
        <taxon>Fusarium oxysporum species complex</taxon>
    </lineage>
</organism>
<evidence type="ECO:0000313" key="3">
    <source>
        <dbReference type="Proteomes" id="UP000009097"/>
    </source>
</evidence>
<name>A0A0J9U8Z7_FUSO4</name>
<dbReference type="AlphaFoldDB" id="A0A0J9U8Z7"/>
<feature type="region of interest" description="Disordered" evidence="1">
    <location>
        <begin position="24"/>
        <end position="43"/>
    </location>
</feature>
<evidence type="ECO:0000256" key="1">
    <source>
        <dbReference type="SAM" id="MobiDB-lite"/>
    </source>
</evidence>
<dbReference type="KEGG" id="fox:FOXG_18001"/>
<dbReference type="Proteomes" id="UP000009097">
    <property type="component" value="Unassembled WGS sequence"/>
</dbReference>
<reference evidence="2" key="1">
    <citation type="submission" date="2007-04" db="EMBL/GenBank/DDBJ databases">
        <authorList>
            <consortium name="The Broad Institute Genome Sequencing Platform"/>
            <person name="Birren B."/>
            <person name="Lander E."/>
            <person name="Galagan J."/>
            <person name="Nusbaum C."/>
            <person name="Devon K."/>
            <person name="Ma L.-J."/>
            <person name="Jaffe D."/>
            <person name="Butler J."/>
            <person name="Alvarez P."/>
            <person name="Gnerre S."/>
            <person name="Grabherr M."/>
            <person name="Kleber M."/>
            <person name="Mauceli E."/>
            <person name="Brockman W."/>
            <person name="MacCallum I.A."/>
            <person name="Young S."/>
            <person name="LaButti K."/>
            <person name="DeCaprio D."/>
            <person name="Crawford M."/>
            <person name="Koehrsen M."/>
            <person name="Engels R."/>
            <person name="Montgomery P."/>
            <person name="Pearson M."/>
            <person name="Howarth C."/>
            <person name="Larson L."/>
            <person name="White J."/>
            <person name="O'Leary S."/>
            <person name="Kodira C."/>
            <person name="Zeng Q."/>
            <person name="Yandava C."/>
            <person name="Alvarado L."/>
            <person name="Kistler C."/>
            <person name="Shim W.-B."/>
            <person name="Kang S."/>
            <person name="Woloshuk C."/>
        </authorList>
    </citation>
    <scope>NUCLEOTIDE SEQUENCE</scope>
    <source>
        <strain evidence="2">4287</strain>
    </source>
</reference>
<feature type="compositionally biased region" description="Basic and acidic residues" evidence="1">
    <location>
        <begin position="25"/>
        <end position="37"/>
    </location>
</feature>